<dbReference type="InterPro" id="IPR032466">
    <property type="entry name" value="Metal_Hydrolase"/>
</dbReference>
<keyword evidence="3" id="KW-1185">Reference proteome</keyword>
<dbReference type="PANTHER" id="PTHR22642:SF2">
    <property type="entry name" value="PROTEIN LONG AFTER FAR-RED 3"/>
    <property type="match status" value="1"/>
</dbReference>
<sequence length="543" mass="60931">MIIYTARQIITMDPEQPRAEAVAVQGARIVGVGALSDLQEEHAAALARVDRRFNAHILLPGFIDPHIHPTIAASILPMEIVAAMEWPTIDGSSKPVRSEADFDARLLELDAALPETDWLMAWGYHAPYHGRLDKRRLDAISDARAIMIWQRSIHEMYFNSAALNELGLTEEDFAAEPHASWENGHIWEAGLFSLGGPMMAKIASPLKYLKGLSRMSELIHRGGITTVGEQGFPQVNSLAELWALRWELRKRPYRFVLIPNAMYLSNEYSSLHSVVEAAEHLLTQSTEKVRFSRHIKYYSDGAMFSQMMQMTEPYIDGHQGEWMMPPESQSLLLEAFWRADWDIHIHVNGDAGLDRVLMDIARMKEAFPDKQPRIVLEHYGYAREDQHAQVAQLGIEVSNNPYYLYELAPIYSEHGLGPERAKNLSPLGGLSRAGVRFSFHSDFSMAPLQPLKLAWVATNREASDGNVWGREQRVSAMQALTAVTIEAARSLGMEASIGSISTGKLADFTVLGENPLEVPIQRLKDIPIWGTIFEGELYPLDPN</sequence>
<dbReference type="PANTHER" id="PTHR22642">
    <property type="entry name" value="IMIDAZOLONEPROPIONASE"/>
    <property type="match status" value="1"/>
</dbReference>
<dbReference type="InterPro" id="IPR013108">
    <property type="entry name" value="Amidohydro_3"/>
</dbReference>
<dbReference type="Gene3D" id="2.30.40.10">
    <property type="entry name" value="Urease, subunit C, domain 1"/>
    <property type="match status" value="1"/>
</dbReference>
<dbReference type="InterPro" id="IPR011059">
    <property type="entry name" value="Metal-dep_hydrolase_composite"/>
</dbReference>
<feature type="domain" description="Amidohydrolase 3" evidence="1">
    <location>
        <begin position="58"/>
        <end position="536"/>
    </location>
</feature>
<comment type="caution">
    <text evidence="2">The sequence shown here is derived from an EMBL/GenBank/DDBJ whole genome shotgun (WGS) entry which is preliminary data.</text>
</comment>
<name>A0A919CJX3_9GAMM</name>
<reference evidence="2" key="1">
    <citation type="journal article" date="2014" name="Int. J. Syst. Evol. Microbiol.">
        <title>Complete genome sequence of Corynebacterium casei LMG S-19264T (=DSM 44701T), isolated from a smear-ripened cheese.</title>
        <authorList>
            <consortium name="US DOE Joint Genome Institute (JGI-PGF)"/>
            <person name="Walter F."/>
            <person name="Albersmeier A."/>
            <person name="Kalinowski J."/>
            <person name="Ruckert C."/>
        </authorList>
    </citation>
    <scope>NUCLEOTIDE SEQUENCE</scope>
    <source>
        <strain evidence="2">KCTC 23430</strain>
    </source>
</reference>
<reference evidence="2" key="2">
    <citation type="submission" date="2020-09" db="EMBL/GenBank/DDBJ databases">
        <authorList>
            <person name="Sun Q."/>
            <person name="Kim S."/>
        </authorList>
    </citation>
    <scope>NUCLEOTIDE SEQUENCE</scope>
    <source>
        <strain evidence="2">KCTC 23430</strain>
    </source>
</reference>
<evidence type="ECO:0000313" key="3">
    <source>
        <dbReference type="Proteomes" id="UP000644693"/>
    </source>
</evidence>
<dbReference type="AlphaFoldDB" id="A0A919CJX3"/>
<dbReference type="Pfam" id="PF07969">
    <property type="entry name" value="Amidohydro_3"/>
    <property type="match status" value="1"/>
</dbReference>
<evidence type="ECO:0000313" key="2">
    <source>
        <dbReference type="EMBL" id="GHD29491.1"/>
    </source>
</evidence>
<accession>A0A919CJX3</accession>
<evidence type="ECO:0000259" key="1">
    <source>
        <dbReference type="Pfam" id="PF07969"/>
    </source>
</evidence>
<dbReference type="RefSeq" id="WP_189475707.1">
    <property type="nucleotide sequence ID" value="NZ_BMYM01000001.1"/>
</dbReference>
<dbReference type="Gene3D" id="3.20.20.140">
    <property type="entry name" value="Metal-dependent hydrolases"/>
    <property type="match status" value="1"/>
</dbReference>
<dbReference type="SUPFAM" id="SSF51338">
    <property type="entry name" value="Composite domain of metallo-dependent hydrolases"/>
    <property type="match status" value="1"/>
</dbReference>
<gene>
    <name evidence="2" type="ORF">GCM10007053_10130</name>
</gene>
<dbReference type="GO" id="GO:0016810">
    <property type="term" value="F:hydrolase activity, acting on carbon-nitrogen (but not peptide) bonds"/>
    <property type="evidence" value="ECO:0007669"/>
    <property type="project" value="InterPro"/>
</dbReference>
<proteinExistence type="predicted"/>
<dbReference type="SUPFAM" id="SSF51556">
    <property type="entry name" value="Metallo-dependent hydrolases"/>
    <property type="match status" value="1"/>
</dbReference>
<dbReference type="Proteomes" id="UP000644693">
    <property type="component" value="Unassembled WGS sequence"/>
</dbReference>
<dbReference type="EMBL" id="BMYM01000001">
    <property type="protein sequence ID" value="GHD29491.1"/>
    <property type="molecule type" value="Genomic_DNA"/>
</dbReference>
<dbReference type="Gene3D" id="3.10.310.70">
    <property type="match status" value="1"/>
</dbReference>
<organism evidence="2 3">
    <name type="scientific">Parahalioglobus pacificus</name>
    <dbReference type="NCBI Taxonomy" id="930806"/>
    <lineage>
        <taxon>Bacteria</taxon>
        <taxon>Pseudomonadati</taxon>
        <taxon>Pseudomonadota</taxon>
        <taxon>Gammaproteobacteria</taxon>
        <taxon>Cellvibrionales</taxon>
        <taxon>Halieaceae</taxon>
        <taxon>Parahalioglobus</taxon>
    </lineage>
</organism>
<protein>
    <recommendedName>
        <fullName evidence="1">Amidohydrolase 3 domain-containing protein</fullName>
    </recommendedName>
</protein>